<dbReference type="EMBL" id="CP001802">
    <property type="protein sequence ID" value="ACY19471.1"/>
    <property type="molecule type" value="Genomic_DNA"/>
</dbReference>
<name>D0LB40_GORB4</name>
<sequence>MSSSFVEFEVLDGVDAAFFSYDGPVVEDADLRQAQRQAADAEREEQCAWFRENVGATEVSIPVTLDARLDHVHRRDADGGFEATLRLPGHRHASLARRPRSDEPWELRWSGEVSRWSTAEFDWAVTLHDLPLDDAALASLQEQLQAPPAG</sequence>
<keyword evidence="2" id="KW-1185">Reference proteome</keyword>
<dbReference type="Proteomes" id="UP000001219">
    <property type="component" value="Chromosome"/>
</dbReference>
<evidence type="ECO:0000313" key="2">
    <source>
        <dbReference type="Proteomes" id="UP000001219"/>
    </source>
</evidence>
<gene>
    <name evidence="1" type="ordered locus">Gbro_0122</name>
</gene>
<dbReference type="HOGENOM" id="CLU_1737969_0_0_11"/>
<proteinExistence type="predicted"/>
<dbReference type="AlphaFoldDB" id="D0LB40"/>
<reference evidence="2" key="1">
    <citation type="submission" date="2009-10" db="EMBL/GenBank/DDBJ databases">
        <title>The complete chromosome of Gordonia bronchialis DSM 43247.</title>
        <authorList>
            <consortium name="US DOE Joint Genome Institute (JGI-PGF)"/>
            <person name="Lucas S."/>
            <person name="Copeland A."/>
            <person name="Lapidus A."/>
            <person name="Glavina del Rio T."/>
            <person name="Dalin E."/>
            <person name="Tice H."/>
            <person name="Bruce D."/>
            <person name="Goodwin L."/>
            <person name="Pitluck S."/>
            <person name="Kyrpides N."/>
            <person name="Mavromatis K."/>
            <person name="Ivanova N."/>
            <person name="Ovchinnikova G."/>
            <person name="Saunders E."/>
            <person name="Brettin T."/>
            <person name="Detter J.C."/>
            <person name="Han C."/>
            <person name="Larimer F."/>
            <person name="Land M."/>
            <person name="Hauser L."/>
            <person name="Markowitz V."/>
            <person name="Cheng J.-F."/>
            <person name="Hugenholtz P."/>
            <person name="Woyke T."/>
            <person name="Wu D."/>
            <person name="Jando M."/>
            <person name="Schneider S."/>
            <person name="Goeker M."/>
            <person name="Klenk H.-P."/>
            <person name="Eisen J.A."/>
        </authorList>
    </citation>
    <scope>NUCLEOTIDE SEQUENCE [LARGE SCALE GENOMIC DNA]</scope>
    <source>
        <strain evidence="2">ATCC 25592 / DSM 43247 / BCRC 13721 / JCM 3198 / KCTC 3076 / NBRC 16047 / NCTC 10667</strain>
    </source>
</reference>
<evidence type="ECO:0000313" key="1">
    <source>
        <dbReference type="EMBL" id="ACY19471.1"/>
    </source>
</evidence>
<dbReference type="eggNOG" id="ENOG5031M7B">
    <property type="taxonomic scope" value="Bacteria"/>
</dbReference>
<organism evidence="1 2">
    <name type="scientific">Gordonia bronchialis (strain ATCC 25592 / DSM 43247 / BCRC 13721 / JCM 3198 / KCTC 3076 / NBRC 16047 / NCTC 10667)</name>
    <name type="common">Rhodococcus bronchialis</name>
    <dbReference type="NCBI Taxonomy" id="526226"/>
    <lineage>
        <taxon>Bacteria</taxon>
        <taxon>Bacillati</taxon>
        <taxon>Actinomycetota</taxon>
        <taxon>Actinomycetes</taxon>
        <taxon>Mycobacteriales</taxon>
        <taxon>Gordoniaceae</taxon>
        <taxon>Gordonia</taxon>
    </lineage>
</organism>
<accession>D0LB40</accession>
<dbReference type="KEGG" id="gbr:Gbro_0122"/>
<reference evidence="1 2" key="2">
    <citation type="journal article" date="2010" name="Stand. Genomic Sci.">
        <title>Complete genome sequence of Gordonia bronchialis type strain (3410).</title>
        <authorList>
            <person name="Ivanova N."/>
            <person name="Sikorski J."/>
            <person name="Jando M."/>
            <person name="Lapidus A."/>
            <person name="Nolan M."/>
            <person name="Lucas S."/>
            <person name="Del Rio T.G."/>
            <person name="Tice H."/>
            <person name="Copeland A."/>
            <person name="Cheng J.F."/>
            <person name="Chen F."/>
            <person name="Bruce D."/>
            <person name="Goodwin L."/>
            <person name="Pitluck S."/>
            <person name="Mavromatis K."/>
            <person name="Ovchinnikova G."/>
            <person name="Pati A."/>
            <person name="Chen A."/>
            <person name="Palaniappan K."/>
            <person name="Land M."/>
            <person name="Hauser L."/>
            <person name="Chang Y.J."/>
            <person name="Jeffries C.D."/>
            <person name="Chain P."/>
            <person name="Saunders E."/>
            <person name="Han C."/>
            <person name="Detter J.C."/>
            <person name="Brettin T."/>
            <person name="Rohde M."/>
            <person name="Goker M."/>
            <person name="Bristow J."/>
            <person name="Eisen J.A."/>
            <person name="Markowitz V."/>
            <person name="Hugenholtz P."/>
            <person name="Klenk H.P."/>
            <person name="Kyrpides N.C."/>
        </authorList>
    </citation>
    <scope>NUCLEOTIDE SEQUENCE [LARGE SCALE GENOMIC DNA]</scope>
    <source>
        <strain evidence="2">ATCC 25592 / DSM 43247 / BCRC 13721 / JCM 3198 / KCTC 3076 / NBRC 16047 / NCTC 10667</strain>
    </source>
</reference>
<protein>
    <submittedName>
        <fullName evidence="1">Uncharacterized protein</fullName>
    </submittedName>
</protein>